<keyword evidence="7 8" id="KW-0961">Cell wall biogenesis/degradation</keyword>
<dbReference type="GO" id="GO:0051301">
    <property type="term" value="P:cell division"/>
    <property type="evidence" value="ECO:0007669"/>
    <property type="project" value="UniProtKB-KW"/>
</dbReference>
<dbReference type="NCBIfam" id="TIGR01087">
    <property type="entry name" value="murD"/>
    <property type="match status" value="1"/>
</dbReference>
<dbReference type="Gene3D" id="3.90.190.20">
    <property type="entry name" value="Mur ligase, C-terminal domain"/>
    <property type="match status" value="1"/>
</dbReference>
<evidence type="ECO:0000256" key="7">
    <source>
        <dbReference type="HAMAP-Rule" id="MF_00639"/>
    </source>
</evidence>
<dbReference type="GO" id="GO:0009252">
    <property type="term" value="P:peptidoglycan biosynthetic process"/>
    <property type="evidence" value="ECO:0007669"/>
    <property type="project" value="UniProtKB-UniRule"/>
</dbReference>
<keyword evidence="7 8" id="KW-0133">Cell shape</keyword>
<dbReference type="Gene3D" id="3.40.50.720">
    <property type="entry name" value="NAD(P)-binding Rossmann-like Domain"/>
    <property type="match status" value="1"/>
</dbReference>
<dbReference type="GO" id="GO:0005524">
    <property type="term" value="F:ATP binding"/>
    <property type="evidence" value="ECO:0007669"/>
    <property type="project" value="UniProtKB-UniRule"/>
</dbReference>
<dbReference type="GO" id="GO:0071555">
    <property type="term" value="P:cell wall organization"/>
    <property type="evidence" value="ECO:0007669"/>
    <property type="project" value="UniProtKB-KW"/>
</dbReference>
<reference evidence="11 12" key="1">
    <citation type="submission" date="2019-12" db="EMBL/GenBank/DDBJ databases">
        <title>The complete genome of the thermophilic, anoxygenic phototrophic gammaproteobacterium Thermochromatium tepidum.</title>
        <authorList>
            <person name="Sattley W.M."/>
            <person name="Swingley W.D."/>
            <person name="Burchell B.M."/>
            <person name="Gurbani S.A."/>
            <person name="Kujawa C.M."/>
            <person name="Nuccio D.A."/>
            <person name="Schladweiler J."/>
            <person name="Shaffer K.N."/>
            <person name="Stokes L.M."/>
            <person name="Touchman J.W."/>
            <person name="Blankenship R.E."/>
            <person name="Madigan M.T."/>
        </authorList>
    </citation>
    <scope>NUCLEOTIDE SEQUENCE [LARGE SCALE GENOMIC DNA]</scope>
    <source>
        <strain evidence="11 12">ATCC 43061</strain>
    </source>
</reference>
<feature type="domain" description="Mur ligase central" evidence="10">
    <location>
        <begin position="123"/>
        <end position="295"/>
    </location>
</feature>
<dbReference type="InterPro" id="IPR036565">
    <property type="entry name" value="Mur-like_cat_sf"/>
</dbReference>
<dbReference type="AlphaFoldDB" id="A0A6I6E5B1"/>
<dbReference type="EC" id="6.3.2.9" evidence="7 8"/>
<evidence type="ECO:0000256" key="8">
    <source>
        <dbReference type="RuleBase" id="RU003664"/>
    </source>
</evidence>
<accession>A0A6I6E5B1</accession>
<evidence type="ECO:0000313" key="11">
    <source>
        <dbReference type="EMBL" id="QGU31853.1"/>
    </source>
</evidence>
<dbReference type="InterPro" id="IPR013221">
    <property type="entry name" value="Mur_ligase_cen"/>
</dbReference>
<keyword evidence="5 7" id="KW-0547">Nucleotide-binding</keyword>
<protein>
    <recommendedName>
        <fullName evidence="7 8">UDP-N-acetylmuramoylalanine--D-glutamate ligase</fullName>
        <ecNumber evidence="7 8">6.3.2.9</ecNumber>
    </recommendedName>
    <alternativeName>
        <fullName evidence="7">D-glutamic acid-adding enzyme</fullName>
    </alternativeName>
    <alternativeName>
        <fullName evidence="7">UDP-N-acetylmuramoyl-L-alanyl-D-glutamate synthetase</fullName>
    </alternativeName>
</protein>
<evidence type="ECO:0000259" key="9">
    <source>
        <dbReference type="Pfam" id="PF02875"/>
    </source>
</evidence>
<organism evidence="11 12">
    <name type="scientific">Thermochromatium tepidum ATCC 43061</name>
    <dbReference type="NCBI Taxonomy" id="316276"/>
    <lineage>
        <taxon>Bacteria</taxon>
        <taxon>Pseudomonadati</taxon>
        <taxon>Pseudomonadota</taxon>
        <taxon>Gammaproteobacteria</taxon>
        <taxon>Chromatiales</taxon>
        <taxon>Chromatiaceae</taxon>
        <taxon>Thermochromatium</taxon>
    </lineage>
</organism>
<gene>
    <name evidence="7" type="primary">murD</name>
    <name evidence="11" type="ORF">E6P07_01960</name>
</gene>
<evidence type="ECO:0000256" key="2">
    <source>
        <dbReference type="ARBA" id="ARBA00004752"/>
    </source>
</evidence>
<dbReference type="InterPro" id="IPR005762">
    <property type="entry name" value="MurD"/>
</dbReference>
<keyword evidence="7 8" id="KW-0573">Peptidoglycan synthesis</keyword>
<keyword evidence="7 8" id="KW-0131">Cell cycle</keyword>
<dbReference type="SUPFAM" id="SSF53244">
    <property type="entry name" value="MurD-like peptide ligases, peptide-binding domain"/>
    <property type="match status" value="1"/>
</dbReference>
<evidence type="ECO:0000256" key="6">
    <source>
        <dbReference type="ARBA" id="ARBA00022840"/>
    </source>
</evidence>
<dbReference type="PANTHER" id="PTHR43692:SF1">
    <property type="entry name" value="UDP-N-ACETYLMURAMOYLALANINE--D-GLUTAMATE LIGASE"/>
    <property type="match status" value="1"/>
</dbReference>
<dbReference type="Proteomes" id="UP000426424">
    <property type="component" value="Chromosome"/>
</dbReference>
<dbReference type="GO" id="GO:0008764">
    <property type="term" value="F:UDP-N-acetylmuramoylalanine-D-glutamate ligase activity"/>
    <property type="evidence" value="ECO:0007669"/>
    <property type="project" value="UniProtKB-UniRule"/>
</dbReference>
<comment type="similarity">
    <text evidence="7">Belongs to the MurCDEF family.</text>
</comment>
<comment type="catalytic activity">
    <reaction evidence="7 8">
        <text>UDP-N-acetyl-alpha-D-muramoyl-L-alanine + D-glutamate + ATP = UDP-N-acetyl-alpha-D-muramoyl-L-alanyl-D-glutamate + ADP + phosphate + H(+)</text>
        <dbReference type="Rhea" id="RHEA:16429"/>
        <dbReference type="ChEBI" id="CHEBI:15378"/>
        <dbReference type="ChEBI" id="CHEBI:29986"/>
        <dbReference type="ChEBI" id="CHEBI:30616"/>
        <dbReference type="ChEBI" id="CHEBI:43474"/>
        <dbReference type="ChEBI" id="CHEBI:83898"/>
        <dbReference type="ChEBI" id="CHEBI:83900"/>
        <dbReference type="ChEBI" id="CHEBI:456216"/>
        <dbReference type="EC" id="6.3.2.9"/>
    </reaction>
</comment>
<comment type="subcellular location">
    <subcellularLocation>
        <location evidence="1 7 8">Cytoplasm</location>
    </subcellularLocation>
</comment>
<dbReference type="SUPFAM" id="SSF53623">
    <property type="entry name" value="MurD-like peptide ligases, catalytic domain"/>
    <property type="match status" value="1"/>
</dbReference>
<dbReference type="Gene3D" id="3.40.1190.10">
    <property type="entry name" value="Mur-like, catalytic domain"/>
    <property type="match status" value="1"/>
</dbReference>
<keyword evidence="4 7" id="KW-0436">Ligase</keyword>
<dbReference type="GO" id="GO:0005737">
    <property type="term" value="C:cytoplasm"/>
    <property type="evidence" value="ECO:0007669"/>
    <property type="project" value="UniProtKB-SubCell"/>
</dbReference>
<feature type="domain" description="Mur ligase C-terminal" evidence="9">
    <location>
        <begin position="317"/>
        <end position="434"/>
    </location>
</feature>
<dbReference type="Pfam" id="PF08245">
    <property type="entry name" value="Mur_ligase_M"/>
    <property type="match status" value="1"/>
</dbReference>
<feature type="binding site" evidence="7">
    <location>
        <begin position="125"/>
        <end position="131"/>
    </location>
    <ligand>
        <name>ATP</name>
        <dbReference type="ChEBI" id="CHEBI:30616"/>
    </ligand>
</feature>
<dbReference type="InterPro" id="IPR036615">
    <property type="entry name" value="Mur_ligase_C_dom_sf"/>
</dbReference>
<dbReference type="InterPro" id="IPR004101">
    <property type="entry name" value="Mur_ligase_C"/>
</dbReference>
<comment type="function">
    <text evidence="7 8">Cell wall formation. Catalyzes the addition of glutamate to the nucleotide precursor UDP-N-acetylmuramoyl-L-alanine (UMA).</text>
</comment>
<evidence type="ECO:0000256" key="1">
    <source>
        <dbReference type="ARBA" id="ARBA00004496"/>
    </source>
</evidence>
<evidence type="ECO:0000313" key="12">
    <source>
        <dbReference type="Proteomes" id="UP000426424"/>
    </source>
</evidence>
<evidence type="ECO:0000256" key="5">
    <source>
        <dbReference type="ARBA" id="ARBA00022741"/>
    </source>
</evidence>
<dbReference type="Pfam" id="PF21799">
    <property type="entry name" value="MurD-like_N"/>
    <property type="match status" value="1"/>
</dbReference>
<evidence type="ECO:0000259" key="10">
    <source>
        <dbReference type="Pfam" id="PF08245"/>
    </source>
</evidence>
<dbReference type="OrthoDB" id="9809796at2"/>
<name>A0A6I6E5B1_THETI</name>
<keyword evidence="6 7" id="KW-0067">ATP-binding</keyword>
<dbReference type="HAMAP" id="MF_00639">
    <property type="entry name" value="MurD"/>
    <property type="match status" value="1"/>
</dbReference>
<comment type="pathway">
    <text evidence="2 7 8">Cell wall biogenesis; peptidoglycan biosynthesis.</text>
</comment>
<sequence length="459" mass="48397">MNALPHPDGDRSSAVAPRTLVVGLGKTGLSCARYLSARGRAVSVIDSRAQPPALEALRSELPEVEVHLGGFDPEVFAAATELVVSPGVPLTEPLIQQAIARGVPVIGDIELFVRESSAPVCAITGSNGKSTVTTLVGLMARRAGLQVAVGGNLGEPVLDLLAPRVERYVIELSSFQLETVPSLHAEVAVVLNVSPDHLDRYASFEDYARAKARIYQGARVAVVNRDDPIVAAMPRAPEREIGFRLGLPEGADFGVRLFDGRPWICQGEERILPTAEVCIPGRHNLVNALAALALAQASDIPLDSACEVLRTFPGLPHRSAFVAERAGACWYDDSKGTNPGATIAALEGLIPEDGTGRVVLIAGGEGKGTDFTPLRAAVERAARAVVLIGRDAPLIAAAIEGSVPLIQATDMDEAVARAAECVVPGDCVLLSPACASFDMFENYEHRGRVFAEAVRRLPG</sequence>
<dbReference type="EMBL" id="CP039268">
    <property type="protein sequence ID" value="QGU31853.1"/>
    <property type="molecule type" value="Genomic_DNA"/>
</dbReference>
<keyword evidence="12" id="KW-1185">Reference proteome</keyword>
<dbReference type="UniPathway" id="UPA00219"/>
<keyword evidence="7 8" id="KW-0132">Cell division</keyword>
<proteinExistence type="inferred from homology"/>
<dbReference type="SUPFAM" id="SSF51984">
    <property type="entry name" value="MurCD N-terminal domain"/>
    <property type="match status" value="1"/>
</dbReference>
<keyword evidence="3 7" id="KW-0963">Cytoplasm</keyword>
<dbReference type="PANTHER" id="PTHR43692">
    <property type="entry name" value="UDP-N-ACETYLMURAMOYLALANINE--D-GLUTAMATE LIGASE"/>
    <property type="match status" value="1"/>
</dbReference>
<evidence type="ECO:0000256" key="3">
    <source>
        <dbReference type="ARBA" id="ARBA00022490"/>
    </source>
</evidence>
<evidence type="ECO:0000256" key="4">
    <source>
        <dbReference type="ARBA" id="ARBA00022598"/>
    </source>
</evidence>
<dbReference type="KEGG" id="ttp:E6P07_01960"/>
<dbReference type="RefSeq" id="WP_153974052.1">
    <property type="nucleotide sequence ID" value="NZ_CP039268.1"/>
</dbReference>
<dbReference type="GO" id="GO:0008360">
    <property type="term" value="P:regulation of cell shape"/>
    <property type="evidence" value="ECO:0007669"/>
    <property type="project" value="UniProtKB-KW"/>
</dbReference>
<dbReference type="Pfam" id="PF02875">
    <property type="entry name" value="Mur_ligase_C"/>
    <property type="match status" value="1"/>
</dbReference>